<dbReference type="Gene3D" id="3.40.50.1820">
    <property type="entry name" value="alpha/beta hydrolase"/>
    <property type="match status" value="1"/>
</dbReference>
<feature type="domain" description="Fungal lipase-type" evidence="1">
    <location>
        <begin position="83"/>
        <end position="221"/>
    </location>
</feature>
<dbReference type="eggNOG" id="COG3675">
    <property type="taxonomic scope" value="Bacteria"/>
</dbReference>
<organism evidence="2 3">
    <name type="scientific">Nitrosomonas cryotolerans ATCC 49181</name>
    <dbReference type="NCBI Taxonomy" id="1131553"/>
    <lineage>
        <taxon>Bacteria</taxon>
        <taxon>Pseudomonadati</taxon>
        <taxon>Pseudomonadota</taxon>
        <taxon>Betaproteobacteria</taxon>
        <taxon>Nitrosomonadales</taxon>
        <taxon>Nitrosomonadaceae</taxon>
        <taxon>Nitrosomonas</taxon>
    </lineage>
</organism>
<dbReference type="GO" id="GO:0006629">
    <property type="term" value="P:lipid metabolic process"/>
    <property type="evidence" value="ECO:0007669"/>
    <property type="project" value="InterPro"/>
</dbReference>
<evidence type="ECO:0000313" key="3">
    <source>
        <dbReference type="Proteomes" id="UP000185062"/>
    </source>
</evidence>
<dbReference type="CDD" id="cd00519">
    <property type="entry name" value="Lipase_3"/>
    <property type="match status" value="1"/>
</dbReference>
<gene>
    <name evidence="2" type="ORF">SAMN02743940_0608</name>
</gene>
<reference evidence="2 3" key="1">
    <citation type="submission" date="2016-12" db="EMBL/GenBank/DDBJ databases">
        <authorList>
            <person name="Song W.-J."/>
            <person name="Kurnit D.M."/>
        </authorList>
    </citation>
    <scope>NUCLEOTIDE SEQUENCE [LARGE SCALE GENOMIC DNA]</scope>
    <source>
        <strain evidence="2 3">ATCC 49181</strain>
    </source>
</reference>
<name>A0A1N6G9H3_9PROT</name>
<dbReference type="EMBL" id="FSRO01000001">
    <property type="protein sequence ID" value="SIO04072.1"/>
    <property type="molecule type" value="Genomic_DNA"/>
</dbReference>
<dbReference type="Proteomes" id="UP000185062">
    <property type="component" value="Unassembled WGS sequence"/>
</dbReference>
<evidence type="ECO:0000259" key="1">
    <source>
        <dbReference type="Pfam" id="PF01764"/>
    </source>
</evidence>
<proteinExistence type="predicted"/>
<dbReference type="InterPro" id="IPR051218">
    <property type="entry name" value="Sec_MonoDiacylglyc_Lipase"/>
</dbReference>
<dbReference type="InterPro" id="IPR029058">
    <property type="entry name" value="AB_hydrolase_fold"/>
</dbReference>
<accession>A0A1N6G9H3</accession>
<sequence>MSQRDYRYDRLKNPFEPLATGFMPNNALCLAAASNLAYEESDSLRAQEVKKWGFSKFKTININKKPFVGTQAFVCADLNVLMIVFRGTQQRDLMDWLTNVRFRFVDGPIKNVENKVHRGFYEALDLAWPQLETAITDLRTHDQAIWVTGHSLGAALATLTAARLSLGDGIRNQQFDVRGLYTFGQPRTGDRSFVTAFDQRFEGRSFRVANNNDIVAEVPPMGLLLKYWHIDQLMYIDADGKLHPGIATYRRILDGINGLRSDFGKFGLDALKDHAMNNYMQAMRKYVEGLEVKQKTALS</sequence>
<dbReference type="SUPFAM" id="SSF53474">
    <property type="entry name" value="alpha/beta-Hydrolases"/>
    <property type="match status" value="1"/>
</dbReference>
<dbReference type="STRING" id="44575.SAMN05216419_10056"/>
<dbReference type="PANTHER" id="PTHR45856">
    <property type="entry name" value="ALPHA/BETA-HYDROLASES SUPERFAMILY PROTEIN"/>
    <property type="match status" value="1"/>
</dbReference>
<protein>
    <submittedName>
        <fullName evidence="2">Triacylglycerol lipase</fullName>
    </submittedName>
</protein>
<dbReference type="InterPro" id="IPR002921">
    <property type="entry name" value="Fungal_lipase-type"/>
</dbReference>
<dbReference type="AlphaFoldDB" id="A0A1N6G9H3"/>
<dbReference type="PANTHER" id="PTHR45856:SF24">
    <property type="entry name" value="FUNGAL LIPASE-LIKE DOMAIN-CONTAINING PROTEIN"/>
    <property type="match status" value="1"/>
</dbReference>
<dbReference type="Pfam" id="PF01764">
    <property type="entry name" value="Lipase_3"/>
    <property type="match status" value="1"/>
</dbReference>
<dbReference type="RefSeq" id="WP_051537518.1">
    <property type="nucleotide sequence ID" value="NZ_FSRO01000001.1"/>
</dbReference>
<evidence type="ECO:0000313" key="2">
    <source>
        <dbReference type="EMBL" id="SIO04072.1"/>
    </source>
</evidence>
<keyword evidence="3" id="KW-1185">Reference proteome</keyword>